<name>A0A015K6Z1_RHIIW</name>
<dbReference type="GO" id="GO:0000026">
    <property type="term" value="F:alpha-1,2-mannosyltransferase activity"/>
    <property type="evidence" value="ECO:0007669"/>
    <property type="project" value="TreeGrafter"/>
</dbReference>
<dbReference type="GO" id="GO:0016020">
    <property type="term" value="C:membrane"/>
    <property type="evidence" value="ECO:0007669"/>
    <property type="project" value="InterPro"/>
</dbReference>
<evidence type="ECO:0000313" key="5">
    <source>
        <dbReference type="EMBL" id="EXX55181.1"/>
    </source>
</evidence>
<evidence type="ECO:0000256" key="4">
    <source>
        <dbReference type="SAM" id="Phobius"/>
    </source>
</evidence>
<evidence type="ECO:0000256" key="2">
    <source>
        <dbReference type="ARBA" id="ARBA00022679"/>
    </source>
</evidence>
<feature type="transmembrane region" description="Helical" evidence="4">
    <location>
        <begin position="18"/>
        <end position="38"/>
    </location>
</feature>
<dbReference type="EMBL" id="JEMT01028294">
    <property type="protein sequence ID" value="EXX55181.1"/>
    <property type="molecule type" value="Genomic_DNA"/>
</dbReference>
<dbReference type="PANTHER" id="PTHR31121">
    <property type="entry name" value="ALPHA-1,2 MANNOSYLTRANSFERASE KTR1"/>
    <property type="match status" value="1"/>
</dbReference>
<dbReference type="SMR" id="A0A015K6Z1"/>
<dbReference type="Pfam" id="PF01793">
    <property type="entry name" value="Glyco_transf_15"/>
    <property type="match status" value="1"/>
</dbReference>
<keyword evidence="2" id="KW-0808">Transferase</keyword>
<evidence type="ECO:0000256" key="3">
    <source>
        <dbReference type="PIRSR" id="PIRSR018153-1"/>
    </source>
</evidence>
<accession>A0A015K6Z1</accession>
<sequence length="378" mass="45925">MCIHIKYYEYRISLSRPIIRFLILSLILSSLLILYNCFKPTIRDDFFKYKYNDPYKDIDLLMNSRIKTNKVNACIVVLARNNELYQLKSSMRQFEERWNKKFNYPYVFLNDVEFSEAFINQTSSITQSETKYAVIPKEMWSYPSWINQTKAAENRKKAEQDHVIYGGSESYRHMCRFNSGFFFRHPALLDYDYYWRLEPSVEFMCDIDYDPFLFMKKNDLYYGFTISLYEFEDTIPTLWNTTKKFMKEYPHYINDDNSLKWVTNDENNYNLCHFWSNFEIANLNFWRSEQYIKYFEYLDKEGGFFYERWGDAPVHSLGLALFVNKSKIHFFNDISYSHPPYQHCPIDKEFHESGRCHCNPNKSFDTDWYSCTEKWWAL</sequence>
<keyword evidence="4" id="KW-0472">Membrane</keyword>
<dbReference type="HOGENOM" id="CLU_024327_4_1_1"/>
<protein>
    <submittedName>
        <fullName evidence="5">Ktr1p</fullName>
    </submittedName>
</protein>
<dbReference type="Gene3D" id="3.90.550.10">
    <property type="entry name" value="Spore Coat Polysaccharide Biosynthesis Protein SpsA, Chain A"/>
    <property type="match status" value="1"/>
</dbReference>
<dbReference type="GO" id="GO:0006487">
    <property type="term" value="P:protein N-linked glycosylation"/>
    <property type="evidence" value="ECO:0007669"/>
    <property type="project" value="TreeGrafter"/>
</dbReference>
<dbReference type="OrthoDB" id="439943at2759"/>
<dbReference type="PANTHER" id="PTHR31121:SF6">
    <property type="entry name" value="ALPHA-1,2 MANNOSYLTRANSFERASE KTR1"/>
    <property type="match status" value="1"/>
</dbReference>
<feature type="active site" description="Nucleophile" evidence="3">
    <location>
        <position position="279"/>
    </location>
</feature>
<evidence type="ECO:0000256" key="1">
    <source>
        <dbReference type="ARBA" id="ARBA00007677"/>
    </source>
</evidence>
<dbReference type="FunFam" id="3.90.550.10:FF:000051">
    <property type="entry name" value="Alpha-1,2-mannosyltransferase (Ktr4)"/>
    <property type="match status" value="1"/>
</dbReference>
<organism evidence="5 6">
    <name type="scientific">Rhizophagus irregularis (strain DAOM 197198w)</name>
    <name type="common">Glomus intraradices</name>
    <dbReference type="NCBI Taxonomy" id="1432141"/>
    <lineage>
        <taxon>Eukaryota</taxon>
        <taxon>Fungi</taxon>
        <taxon>Fungi incertae sedis</taxon>
        <taxon>Mucoromycota</taxon>
        <taxon>Glomeromycotina</taxon>
        <taxon>Glomeromycetes</taxon>
        <taxon>Glomerales</taxon>
        <taxon>Glomeraceae</taxon>
        <taxon>Rhizophagus</taxon>
    </lineage>
</organism>
<dbReference type="SUPFAM" id="SSF53448">
    <property type="entry name" value="Nucleotide-diphospho-sugar transferases"/>
    <property type="match status" value="1"/>
</dbReference>
<keyword evidence="6" id="KW-1185">Reference proteome</keyword>
<keyword evidence="4" id="KW-0812">Transmembrane</keyword>
<dbReference type="GO" id="GO:0005794">
    <property type="term" value="C:Golgi apparatus"/>
    <property type="evidence" value="ECO:0007669"/>
    <property type="project" value="TreeGrafter"/>
</dbReference>
<dbReference type="GO" id="GO:0000032">
    <property type="term" value="P:cell wall mannoprotein biosynthetic process"/>
    <property type="evidence" value="ECO:0007669"/>
    <property type="project" value="TreeGrafter"/>
</dbReference>
<dbReference type="AlphaFoldDB" id="A0A015K6Z1"/>
<proteinExistence type="inferred from homology"/>
<dbReference type="STRING" id="1432141.A0A015K6Z1"/>
<reference evidence="5 6" key="1">
    <citation type="submission" date="2014-02" db="EMBL/GenBank/DDBJ databases">
        <title>Single nucleus genome sequencing reveals high similarity among nuclei of an endomycorrhizal fungus.</title>
        <authorList>
            <person name="Lin K."/>
            <person name="Geurts R."/>
            <person name="Zhang Z."/>
            <person name="Limpens E."/>
            <person name="Saunders D.G."/>
            <person name="Mu D."/>
            <person name="Pang E."/>
            <person name="Cao H."/>
            <person name="Cha H."/>
            <person name="Lin T."/>
            <person name="Zhou Q."/>
            <person name="Shang Y."/>
            <person name="Li Y."/>
            <person name="Ivanov S."/>
            <person name="Sharma T."/>
            <person name="Velzen R.V."/>
            <person name="Ruijter N.D."/>
            <person name="Aanen D.K."/>
            <person name="Win J."/>
            <person name="Kamoun S."/>
            <person name="Bisseling T."/>
            <person name="Huang S."/>
        </authorList>
    </citation>
    <scope>NUCLEOTIDE SEQUENCE [LARGE SCALE GENOMIC DNA]</scope>
    <source>
        <strain evidence="6">DAOM197198w</strain>
    </source>
</reference>
<dbReference type="Proteomes" id="UP000022910">
    <property type="component" value="Unassembled WGS sequence"/>
</dbReference>
<dbReference type="PIRSF" id="PIRSF018153">
    <property type="entry name" value="Glyco_trans_15"/>
    <property type="match status" value="1"/>
</dbReference>
<evidence type="ECO:0000313" key="6">
    <source>
        <dbReference type="Proteomes" id="UP000022910"/>
    </source>
</evidence>
<gene>
    <name evidence="5" type="ORF">RirG_227610</name>
</gene>
<dbReference type="InterPro" id="IPR002685">
    <property type="entry name" value="Glyco_trans_15"/>
</dbReference>
<dbReference type="OMA" id="HWYSCTP"/>
<comment type="caution">
    <text evidence="5">The sequence shown here is derived from an EMBL/GenBank/DDBJ whole genome shotgun (WGS) entry which is preliminary data.</text>
</comment>
<comment type="similarity">
    <text evidence="1">Belongs to the glycosyltransferase 15 family.</text>
</comment>
<keyword evidence="4" id="KW-1133">Transmembrane helix</keyword>
<dbReference type="InterPro" id="IPR029044">
    <property type="entry name" value="Nucleotide-diphossugar_trans"/>
</dbReference>